<name>A0A1F5MGI8_9BACT</name>
<comment type="caution">
    <text evidence="1">The sequence shown here is derived from an EMBL/GenBank/DDBJ whole genome shotgun (WGS) entry which is preliminary data.</text>
</comment>
<proteinExistence type="predicted"/>
<protein>
    <submittedName>
        <fullName evidence="1">Uncharacterized protein</fullName>
    </submittedName>
</protein>
<gene>
    <name evidence="1" type="ORF">A3J13_01355</name>
</gene>
<sequence length="146" mass="15834">MIQEAKNYLVSLKDRTLGIALARRYKEKFPNDYGNGFSGVQNQLLLPLTMEVANWIEDSSANSVNINISNKRRLVDVALKSSILLGAFTVDMAGNFPAFVIGMGISPIEGIALKGAINLGTHVMVDAIKYSAHHISNFRAISLAAV</sequence>
<dbReference type="AlphaFoldDB" id="A0A1F5MGI8"/>
<evidence type="ECO:0000313" key="1">
    <source>
        <dbReference type="EMBL" id="OGE64475.1"/>
    </source>
</evidence>
<dbReference type="Proteomes" id="UP000183317">
    <property type="component" value="Unassembled WGS sequence"/>
</dbReference>
<evidence type="ECO:0000313" key="2">
    <source>
        <dbReference type="Proteomes" id="UP000183317"/>
    </source>
</evidence>
<reference evidence="1 2" key="1">
    <citation type="journal article" date="2016" name="Nat. Commun.">
        <title>Thousands of microbial genomes shed light on interconnected biogeochemical processes in an aquifer system.</title>
        <authorList>
            <person name="Anantharaman K."/>
            <person name="Brown C.T."/>
            <person name="Hug L.A."/>
            <person name="Sharon I."/>
            <person name="Castelle C.J."/>
            <person name="Probst A.J."/>
            <person name="Thomas B.C."/>
            <person name="Singh A."/>
            <person name="Wilkins M.J."/>
            <person name="Karaoz U."/>
            <person name="Brodie E.L."/>
            <person name="Williams K.H."/>
            <person name="Hubbard S.S."/>
            <person name="Banfield J.F."/>
        </authorList>
    </citation>
    <scope>NUCLEOTIDE SEQUENCE [LARGE SCALE GENOMIC DNA]</scope>
</reference>
<accession>A0A1F5MGI8</accession>
<organism evidence="1 2">
    <name type="scientific">Candidatus Daviesbacteria bacterium RIFCSPLOWO2_02_FULL_36_8</name>
    <dbReference type="NCBI Taxonomy" id="1797793"/>
    <lineage>
        <taxon>Bacteria</taxon>
        <taxon>Candidatus Daviesiibacteriota</taxon>
    </lineage>
</organism>
<dbReference type="EMBL" id="MFDU01000013">
    <property type="protein sequence ID" value="OGE64475.1"/>
    <property type="molecule type" value="Genomic_DNA"/>
</dbReference>